<evidence type="ECO:0000256" key="1">
    <source>
        <dbReference type="SAM" id="SignalP"/>
    </source>
</evidence>
<proteinExistence type="predicted"/>
<name>A0ABW0SQ68_9GAMM</name>
<organism evidence="2 3">
    <name type="scientific">Lysobacter yangpyeongensis</name>
    <dbReference type="NCBI Taxonomy" id="346182"/>
    <lineage>
        <taxon>Bacteria</taxon>
        <taxon>Pseudomonadati</taxon>
        <taxon>Pseudomonadota</taxon>
        <taxon>Gammaproteobacteria</taxon>
        <taxon>Lysobacterales</taxon>
        <taxon>Lysobacteraceae</taxon>
        <taxon>Lysobacter</taxon>
    </lineage>
</organism>
<evidence type="ECO:0000313" key="3">
    <source>
        <dbReference type="Proteomes" id="UP001596036"/>
    </source>
</evidence>
<accession>A0ABW0SQ68</accession>
<dbReference type="EMBL" id="JBHSNM010000005">
    <property type="protein sequence ID" value="MFC5571026.1"/>
    <property type="molecule type" value="Genomic_DNA"/>
</dbReference>
<dbReference type="Gene3D" id="3.10.450.160">
    <property type="entry name" value="inner membrane protein cigr"/>
    <property type="match status" value="1"/>
</dbReference>
<gene>
    <name evidence="2" type="ORF">ACFPN1_13245</name>
</gene>
<reference evidence="3" key="1">
    <citation type="journal article" date="2019" name="Int. J. Syst. Evol. Microbiol.">
        <title>The Global Catalogue of Microorganisms (GCM) 10K type strain sequencing project: providing services to taxonomists for standard genome sequencing and annotation.</title>
        <authorList>
            <consortium name="The Broad Institute Genomics Platform"/>
            <consortium name="The Broad Institute Genome Sequencing Center for Infectious Disease"/>
            <person name="Wu L."/>
            <person name="Ma J."/>
        </authorList>
    </citation>
    <scope>NUCLEOTIDE SEQUENCE [LARGE SCALE GENOMIC DNA]</scope>
    <source>
        <strain evidence="3">KACC 11407</strain>
    </source>
</reference>
<feature type="chain" id="PRO_5046596225" evidence="1">
    <location>
        <begin position="22"/>
        <end position="104"/>
    </location>
</feature>
<keyword evidence="1" id="KW-0732">Signal</keyword>
<dbReference type="Proteomes" id="UP001596036">
    <property type="component" value="Unassembled WGS sequence"/>
</dbReference>
<comment type="caution">
    <text evidence="2">The sequence shown here is derived from an EMBL/GenBank/DDBJ whole genome shotgun (WGS) entry which is preliminary data.</text>
</comment>
<sequence>MKRVLLAVSLALLSLSSVAVAKGHGRGHGGHGGHGDHPPGNHYGWHKGEKIDVVYLQPRYYVTDYRVYHLAPPPPGHRWIRHPDGRFVLVAVATGIIADILLHH</sequence>
<feature type="signal peptide" evidence="1">
    <location>
        <begin position="1"/>
        <end position="21"/>
    </location>
</feature>
<keyword evidence="3" id="KW-1185">Reference proteome</keyword>
<dbReference type="InterPro" id="IPR024572">
    <property type="entry name" value="RcnB"/>
</dbReference>
<protein>
    <submittedName>
        <fullName evidence="2">RcnB family protein</fullName>
    </submittedName>
</protein>
<evidence type="ECO:0000313" key="2">
    <source>
        <dbReference type="EMBL" id="MFC5571026.1"/>
    </source>
</evidence>
<dbReference type="RefSeq" id="WP_386755586.1">
    <property type="nucleotide sequence ID" value="NZ_JBHSNM010000005.1"/>
</dbReference>
<dbReference type="Pfam" id="PF11776">
    <property type="entry name" value="RcnB"/>
    <property type="match status" value="1"/>
</dbReference>